<accession>A0AAV6R0U9</accession>
<proteinExistence type="predicted"/>
<protein>
    <submittedName>
        <fullName evidence="1">Uncharacterized protein</fullName>
    </submittedName>
</protein>
<dbReference type="EMBL" id="JAGKHQ010000015">
    <property type="protein sequence ID" value="KAG7498094.1"/>
    <property type="molecule type" value="Genomic_DNA"/>
</dbReference>
<name>A0AAV6R0U9_SOLSE</name>
<organism evidence="1 2">
    <name type="scientific">Solea senegalensis</name>
    <name type="common">Senegalese sole</name>
    <dbReference type="NCBI Taxonomy" id="28829"/>
    <lineage>
        <taxon>Eukaryota</taxon>
        <taxon>Metazoa</taxon>
        <taxon>Chordata</taxon>
        <taxon>Craniata</taxon>
        <taxon>Vertebrata</taxon>
        <taxon>Euteleostomi</taxon>
        <taxon>Actinopterygii</taxon>
        <taxon>Neopterygii</taxon>
        <taxon>Teleostei</taxon>
        <taxon>Neoteleostei</taxon>
        <taxon>Acanthomorphata</taxon>
        <taxon>Carangaria</taxon>
        <taxon>Pleuronectiformes</taxon>
        <taxon>Pleuronectoidei</taxon>
        <taxon>Soleidae</taxon>
        <taxon>Solea</taxon>
    </lineage>
</organism>
<evidence type="ECO:0000313" key="2">
    <source>
        <dbReference type="Proteomes" id="UP000693946"/>
    </source>
</evidence>
<reference evidence="1 2" key="1">
    <citation type="journal article" date="2021" name="Sci. Rep.">
        <title>Chromosome anchoring in Senegalese sole (Solea senegalensis) reveals sex-associated markers and genome rearrangements in flatfish.</title>
        <authorList>
            <person name="Guerrero-Cozar I."/>
            <person name="Gomez-Garrido J."/>
            <person name="Berbel C."/>
            <person name="Martinez-Blanch J.F."/>
            <person name="Alioto T."/>
            <person name="Claros M.G."/>
            <person name="Gagnaire P.A."/>
            <person name="Manchado M."/>
        </authorList>
    </citation>
    <scope>NUCLEOTIDE SEQUENCE [LARGE SCALE GENOMIC DNA]</scope>
    <source>
        <strain evidence="1">Sse05_10M</strain>
    </source>
</reference>
<keyword evidence="2" id="KW-1185">Reference proteome</keyword>
<evidence type="ECO:0000313" key="1">
    <source>
        <dbReference type="EMBL" id="KAG7498094.1"/>
    </source>
</evidence>
<dbReference type="Proteomes" id="UP000693946">
    <property type="component" value="Linkage Group LG3"/>
</dbReference>
<comment type="caution">
    <text evidence="1">The sequence shown here is derived from an EMBL/GenBank/DDBJ whole genome shotgun (WGS) entry which is preliminary data.</text>
</comment>
<sequence>MIFVSSVYTNLFWKLFMECSGSVQHGDCQLRVGERCVVDTLTVGDGFLEFQRTISIQSESSRFHQRLEFRFYG</sequence>
<dbReference type="AlphaFoldDB" id="A0AAV6R0U9"/>
<gene>
    <name evidence="1" type="ORF">JOB18_048615</name>
</gene>